<dbReference type="Gene3D" id="3.30.110.170">
    <property type="entry name" value="Protein of unknown function (DUF541), domain 1"/>
    <property type="match status" value="1"/>
</dbReference>
<evidence type="ECO:0000313" key="2">
    <source>
        <dbReference type="Proteomes" id="UP001168338"/>
    </source>
</evidence>
<dbReference type="RefSeq" id="WP_301663164.1">
    <property type="nucleotide sequence ID" value="NZ_VCYH01000002.1"/>
</dbReference>
<protein>
    <submittedName>
        <fullName evidence="1">DUF541 domain-containing protein</fullName>
    </submittedName>
</protein>
<dbReference type="PANTHER" id="PTHR34387:SF2">
    <property type="entry name" value="SLR1258 PROTEIN"/>
    <property type="match status" value="1"/>
</dbReference>
<reference evidence="1" key="1">
    <citation type="submission" date="2019-05" db="EMBL/GenBank/DDBJ databases">
        <title>Methanoculleus sp. FWC-SCC1, a methanogenic archaeon isolated from deep marine cold seep.</title>
        <authorList>
            <person name="Chen Y.-W."/>
            <person name="Chen S.-C."/>
            <person name="Teng N.-H."/>
            <person name="Lai M.-C."/>
        </authorList>
    </citation>
    <scope>NUCLEOTIDE SEQUENCE</scope>
    <source>
        <strain evidence="1">FWC-SCC1</strain>
    </source>
</reference>
<dbReference type="Proteomes" id="UP001168338">
    <property type="component" value="Unassembled WGS sequence"/>
</dbReference>
<comment type="caution">
    <text evidence="1">The sequence shown here is derived from an EMBL/GenBank/DDBJ whole genome shotgun (WGS) entry which is preliminary data.</text>
</comment>
<dbReference type="PANTHER" id="PTHR34387">
    <property type="entry name" value="SLR1258 PROTEIN"/>
    <property type="match status" value="1"/>
</dbReference>
<dbReference type="Pfam" id="PF04402">
    <property type="entry name" value="SIMPL"/>
    <property type="match status" value="1"/>
</dbReference>
<evidence type="ECO:0000313" key="1">
    <source>
        <dbReference type="EMBL" id="MDN7024077.1"/>
    </source>
</evidence>
<organism evidence="1 2">
    <name type="scientific">Methanoculleus frigidifontis</name>
    <dbReference type="NCBI Taxonomy" id="2584085"/>
    <lineage>
        <taxon>Archaea</taxon>
        <taxon>Methanobacteriati</taxon>
        <taxon>Methanobacteriota</taxon>
        <taxon>Stenosarchaea group</taxon>
        <taxon>Methanomicrobia</taxon>
        <taxon>Methanomicrobiales</taxon>
        <taxon>Methanomicrobiaceae</taxon>
        <taxon>Methanoculleus</taxon>
    </lineage>
</organism>
<dbReference type="EMBL" id="VCYH01000002">
    <property type="protein sequence ID" value="MDN7024077.1"/>
    <property type="molecule type" value="Genomic_DNA"/>
</dbReference>
<gene>
    <name evidence="1" type="ORF">FGU65_04090</name>
</gene>
<sequence length="245" mass="25609">MRGKLALLIAALLVLSAAAIGSAAAQVEEPNEKLIYASGTGKVTTTPDQAVVALAVQTENADVTVAQQMNAEQMDAVINAVKAAGIPAEKIKTTGYSVTPVTEDSGAVWSSAKVKYYRVTNTVRVTLDDVTRVGEIIDLGIANGANRVDYISFTVSDETQQELRSQALTAAVRQARSDADAVAAALGKTIIDVREVNIGSNYIPLRYDSAASYAGGMEKAAGVPTPIEVGEMDVTATVSVTYIIN</sequence>
<keyword evidence="2" id="KW-1185">Reference proteome</keyword>
<dbReference type="InterPro" id="IPR007497">
    <property type="entry name" value="SIMPL/DUF541"/>
</dbReference>
<proteinExistence type="predicted"/>
<dbReference type="Gene3D" id="3.30.70.2970">
    <property type="entry name" value="Protein of unknown function (DUF541), domain 2"/>
    <property type="match status" value="1"/>
</dbReference>
<name>A0ABT8M819_9EURY</name>
<accession>A0ABT8M819</accession>
<dbReference type="InterPro" id="IPR052022">
    <property type="entry name" value="26kDa_periplasmic_antigen"/>
</dbReference>